<dbReference type="PATRIC" id="fig|1434115.4.peg.3638"/>
<dbReference type="AlphaFoldDB" id="A0A0E3RF18"/>
<organism evidence="1 2">
    <name type="scientific">Methanosarcina mazei SarPi</name>
    <dbReference type="NCBI Taxonomy" id="1434115"/>
    <lineage>
        <taxon>Archaea</taxon>
        <taxon>Methanobacteriati</taxon>
        <taxon>Methanobacteriota</taxon>
        <taxon>Stenosarchaea group</taxon>
        <taxon>Methanomicrobia</taxon>
        <taxon>Methanosarcinales</taxon>
        <taxon>Methanosarcinaceae</taxon>
        <taxon>Methanosarcina</taxon>
    </lineage>
</organism>
<sequence length="71" mass="7916">MGENQLEIIKEIIKDPLITIVKLSQRIGISTTAIENNIAKFKEKGILKRVGPAKGGHWEVDLELADTFNKT</sequence>
<dbReference type="InterPro" id="IPR036390">
    <property type="entry name" value="WH_DNA-bd_sf"/>
</dbReference>
<dbReference type="EMBL" id="CP009511">
    <property type="protein sequence ID" value="AKB62850.1"/>
    <property type="molecule type" value="Genomic_DNA"/>
</dbReference>
<accession>A0A0E3RF18</accession>
<proteinExistence type="predicted"/>
<dbReference type="SUPFAM" id="SSF46785">
    <property type="entry name" value="Winged helix' DNA-binding domain"/>
    <property type="match status" value="1"/>
</dbReference>
<gene>
    <name evidence="1" type="ORF">MSMAP_2865</name>
</gene>
<name>A0A0E3RF18_METMZ</name>
<dbReference type="Gene3D" id="1.10.10.10">
    <property type="entry name" value="Winged helix-like DNA-binding domain superfamily/Winged helix DNA-binding domain"/>
    <property type="match status" value="1"/>
</dbReference>
<evidence type="ECO:0000313" key="2">
    <source>
        <dbReference type="Proteomes" id="UP000033116"/>
    </source>
</evidence>
<dbReference type="Proteomes" id="UP000033116">
    <property type="component" value="Chromosome"/>
</dbReference>
<dbReference type="GO" id="GO:0043565">
    <property type="term" value="F:sequence-specific DNA binding"/>
    <property type="evidence" value="ECO:0007669"/>
    <property type="project" value="InterPro"/>
</dbReference>
<reference evidence="1 2" key="1">
    <citation type="submission" date="2014-07" db="EMBL/GenBank/DDBJ databases">
        <title>Methanogenic archaea and the global carbon cycle.</title>
        <authorList>
            <person name="Henriksen J.R."/>
            <person name="Luke J."/>
            <person name="Reinhart S."/>
            <person name="Benedict M.N."/>
            <person name="Youngblut N.D."/>
            <person name="Metcalf M.E."/>
            <person name="Whitaker R.J."/>
            <person name="Metcalf W.W."/>
        </authorList>
    </citation>
    <scope>NUCLEOTIDE SEQUENCE [LARGE SCALE GENOMIC DNA]</scope>
    <source>
        <strain evidence="1 2">SarPi</strain>
    </source>
</reference>
<dbReference type="Pfam" id="PF13412">
    <property type="entry name" value="HTH_24"/>
    <property type="match status" value="1"/>
</dbReference>
<protein>
    <submittedName>
        <fullName evidence="1">Uncharacterized protein</fullName>
    </submittedName>
</protein>
<dbReference type="InterPro" id="IPR036388">
    <property type="entry name" value="WH-like_DNA-bd_sf"/>
</dbReference>
<dbReference type="PRINTS" id="PR00033">
    <property type="entry name" value="HTHASNC"/>
</dbReference>
<dbReference type="InterPro" id="IPR000485">
    <property type="entry name" value="AsnC-type_HTH_dom"/>
</dbReference>
<dbReference type="HOGENOM" id="CLU_202276_0_0_2"/>
<evidence type="ECO:0000313" key="1">
    <source>
        <dbReference type="EMBL" id="AKB62850.1"/>
    </source>
</evidence>